<dbReference type="InterPro" id="IPR000524">
    <property type="entry name" value="Tscrpt_reg_HTH_GntR"/>
</dbReference>
<evidence type="ECO:0000313" key="6">
    <source>
        <dbReference type="Proteomes" id="UP000198597"/>
    </source>
</evidence>
<dbReference type="GO" id="GO:0003700">
    <property type="term" value="F:DNA-binding transcription factor activity"/>
    <property type="evidence" value="ECO:0007669"/>
    <property type="project" value="InterPro"/>
</dbReference>
<name>A0A1H0LBM0_9CLOT</name>
<dbReference type="InterPro" id="IPR036388">
    <property type="entry name" value="WH-like_DNA-bd_sf"/>
</dbReference>
<evidence type="ECO:0000256" key="1">
    <source>
        <dbReference type="ARBA" id="ARBA00023015"/>
    </source>
</evidence>
<protein>
    <submittedName>
        <fullName evidence="5">GntR family transcriptional regulator</fullName>
    </submittedName>
</protein>
<dbReference type="PANTHER" id="PTHR38445">
    <property type="entry name" value="HTH-TYPE TRANSCRIPTIONAL REPRESSOR YTRA"/>
    <property type="match status" value="1"/>
</dbReference>
<evidence type="ECO:0000259" key="4">
    <source>
        <dbReference type="PROSITE" id="PS50949"/>
    </source>
</evidence>
<accession>A0A1H0LBM0</accession>
<keyword evidence="6" id="KW-1185">Reference proteome</keyword>
<evidence type="ECO:0000256" key="3">
    <source>
        <dbReference type="ARBA" id="ARBA00023163"/>
    </source>
</evidence>
<dbReference type="SMART" id="SM00345">
    <property type="entry name" value="HTH_GNTR"/>
    <property type="match status" value="1"/>
</dbReference>
<dbReference type="EMBL" id="FNJM01000001">
    <property type="protein sequence ID" value="SDO65535.1"/>
    <property type="molecule type" value="Genomic_DNA"/>
</dbReference>
<keyword evidence="1" id="KW-0805">Transcription regulation</keyword>
<keyword evidence="2" id="KW-0238">DNA-binding</keyword>
<dbReference type="CDD" id="cd07377">
    <property type="entry name" value="WHTH_GntR"/>
    <property type="match status" value="1"/>
</dbReference>
<dbReference type="Pfam" id="PF00392">
    <property type="entry name" value="GntR"/>
    <property type="match status" value="1"/>
</dbReference>
<evidence type="ECO:0000313" key="5">
    <source>
        <dbReference type="EMBL" id="SDO65535.1"/>
    </source>
</evidence>
<dbReference type="InterPro" id="IPR036390">
    <property type="entry name" value="WH_DNA-bd_sf"/>
</dbReference>
<reference evidence="5 6" key="1">
    <citation type="submission" date="2016-10" db="EMBL/GenBank/DDBJ databases">
        <authorList>
            <person name="de Groot N.N."/>
        </authorList>
    </citation>
    <scope>NUCLEOTIDE SEQUENCE [LARGE SCALE GENOMIC DNA]</scope>
    <source>
        <strain evidence="5 6">DSM 12272</strain>
    </source>
</reference>
<proteinExistence type="predicted"/>
<keyword evidence="3" id="KW-0804">Transcription</keyword>
<dbReference type="Gene3D" id="1.10.10.10">
    <property type="entry name" value="Winged helix-like DNA-binding domain superfamily/Winged helix DNA-binding domain"/>
    <property type="match status" value="1"/>
</dbReference>
<organism evidence="5 6">
    <name type="scientific">Clostridium gasigenes</name>
    <dbReference type="NCBI Taxonomy" id="94869"/>
    <lineage>
        <taxon>Bacteria</taxon>
        <taxon>Bacillati</taxon>
        <taxon>Bacillota</taxon>
        <taxon>Clostridia</taxon>
        <taxon>Eubacteriales</taxon>
        <taxon>Clostridiaceae</taxon>
        <taxon>Clostridium</taxon>
    </lineage>
</organism>
<dbReference type="PANTHER" id="PTHR38445:SF7">
    <property type="entry name" value="GNTR-FAMILY TRANSCRIPTIONAL REGULATOR"/>
    <property type="match status" value="1"/>
</dbReference>
<sequence>MNVIISSLSQTPIYKQITNQIKEQIFKGIIKGEEQLPSIRVMSKDLRVGIVTVKRAYEELEKQNLVITIPGRGCFVNQIDLDKTKELHLIELKKKLDEIKDFADNSNIEKIEITKIINDIYGG</sequence>
<dbReference type="OrthoDB" id="9801546at2"/>
<dbReference type="RefSeq" id="WP_089964705.1">
    <property type="nucleotide sequence ID" value="NZ_FNJM01000001.1"/>
</dbReference>
<feature type="domain" description="HTH gntR-type" evidence="4">
    <location>
        <begin position="11"/>
        <end position="79"/>
    </location>
</feature>
<dbReference type="GO" id="GO:0003677">
    <property type="term" value="F:DNA binding"/>
    <property type="evidence" value="ECO:0007669"/>
    <property type="project" value="UniProtKB-KW"/>
</dbReference>
<dbReference type="AlphaFoldDB" id="A0A1H0LBM0"/>
<dbReference type="SUPFAM" id="SSF46785">
    <property type="entry name" value="Winged helix' DNA-binding domain"/>
    <property type="match status" value="1"/>
</dbReference>
<gene>
    <name evidence="5" type="ORF">SAMN04488529_10152</name>
</gene>
<dbReference type="PROSITE" id="PS50949">
    <property type="entry name" value="HTH_GNTR"/>
    <property type="match status" value="1"/>
</dbReference>
<dbReference type="STRING" id="94869.SAMN04488529_10152"/>
<dbReference type="Proteomes" id="UP000198597">
    <property type="component" value="Unassembled WGS sequence"/>
</dbReference>
<evidence type="ECO:0000256" key="2">
    <source>
        <dbReference type="ARBA" id="ARBA00023125"/>
    </source>
</evidence>